<dbReference type="EMBL" id="KL648604">
    <property type="protein sequence ID" value="KEY67797.1"/>
    <property type="molecule type" value="Genomic_DNA"/>
</dbReference>
<organism evidence="2 3">
    <name type="scientific">Stachybotrys chartarum (strain CBS 109288 / IBT 7711)</name>
    <name type="common">Toxic black mold</name>
    <name type="synonym">Stilbospora chartarum</name>
    <dbReference type="NCBI Taxonomy" id="1280523"/>
    <lineage>
        <taxon>Eukaryota</taxon>
        <taxon>Fungi</taxon>
        <taxon>Dikarya</taxon>
        <taxon>Ascomycota</taxon>
        <taxon>Pezizomycotina</taxon>
        <taxon>Sordariomycetes</taxon>
        <taxon>Hypocreomycetidae</taxon>
        <taxon>Hypocreales</taxon>
        <taxon>Stachybotryaceae</taxon>
        <taxon>Stachybotrys</taxon>
    </lineage>
</organism>
<evidence type="ECO:0000313" key="2">
    <source>
        <dbReference type="EMBL" id="KEY67797.1"/>
    </source>
</evidence>
<proteinExistence type="predicted"/>
<sequence>MEKPQSTNPSAAVAWCSPLQSLLGTTDEISAQAVQTEESLGSLPSPGTTTVSDAKPRHYGHGGSSQASASWQTHLAEQSPAPRDSNPLKSCRCFCCGSRNRSWTRSVWLLDEF</sequence>
<dbReference type="Proteomes" id="UP000028045">
    <property type="component" value="Unassembled WGS sequence"/>
</dbReference>
<evidence type="ECO:0000256" key="1">
    <source>
        <dbReference type="SAM" id="MobiDB-lite"/>
    </source>
</evidence>
<name>A0A084AR68_STACB</name>
<feature type="region of interest" description="Disordered" evidence="1">
    <location>
        <begin position="35"/>
        <end position="89"/>
    </location>
</feature>
<gene>
    <name evidence="2" type="ORF">S7711_10808</name>
</gene>
<evidence type="ECO:0000313" key="3">
    <source>
        <dbReference type="Proteomes" id="UP000028045"/>
    </source>
</evidence>
<dbReference type="HOGENOM" id="CLU_171287_0_0_1"/>
<protein>
    <submittedName>
        <fullName evidence="2">Uncharacterized protein</fullName>
    </submittedName>
</protein>
<dbReference type="AlphaFoldDB" id="A0A084AR68"/>
<feature type="compositionally biased region" description="Polar residues" evidence="1">
    <location>
        <begin position="64"/>
        <end position="76"/>
    </location>
</feature>
<accession>A0A084AR68</accession>
<keyword evidence="3" id="KW-1185">Reference proteome</keyword>
<reference evidence="2 3" key="1">
    <citation type="journal article" date="2014" name="BMC Genomics">
        <title>Comparative genome sequencing reveals chemotype-specific gene clusters in the toxigenic black mold Stachybotrys.</title>
        <authorList>
            <person name="Semeiks J."/>
            <person name="Borek D."/>
            <person name="Otwinowski Z."/>
            <person name="Grishin N.V."/>
        </authorList>
    </citation>
    <scope>NUCLEOTIDE SEQUENCE [LARGE SCALE GENOMIC DNA]</scope>
    <source>
        <strain evidence="3">CBS 109288 / IBT 7711</strain>
    </source>
</reference>